<evidence type="ECO:0000313" key="2">
    <source>
        <dbReference type="Proteomes" id="UP000032679"/>
    </source>
</evidence>
<proteinExistence type="predicted"/>
<evidence type="ECO:0000313" key="1">
    <source>
        <dbReference type="EMBL" id="GAN55356.1"/>
    </source>
</evidence>
<reference evidence="1 2" key="1">
    <citation type="submission" date="2012-10" db="EMBL/GenBank/DDBJ databases">
        <title>Genome sequencing of Tanticharoenia sakaeratensis NBRC 103193.</title>
        <authorList>
            <person name="Azuma Y."/>
            <person name="Hadano H."/>
            <person name="Hirakawa H."/>
            <person name="Matsushita K."/>
        </authorList>
    </citation>
    <scope>NUCLEOTIDE SEQUENCE [LARGE SCALE GENOMIC DNA]</scope>
    <source>
        <strain evidence="1 2">NBRC 103193</strain>
    </source>
</reference>
<comment type="caution">
    <text evidence="1">The sequence shown here is derived from an EMBL/GenBank/DDBJ whole genome shotgun (WGS) entry which is preliminary data.</text>
</comment>
<dbReference type="OrthoDB" id="5108480at2"/>
<accession>A0A0D6MPK3</accession>
<dbReference type="STRING" id="1231623.Tasa_047_001"/>
<dbReference type="Proteomes" id="UP000032679">
    <property type="component" value="Unassembled WGS sequence"/>
</dbReference>
<organism evidence="1 2">
    <name type="scientific">Tanticharoenia sakaeratensis NBRC 103193</name>
    <dbReference type="NCBI Taxonomy" id="1231623"/>
    <lineage>
        <taxon>Bacteria</taxon>
        <taxon>Pseudomonadati</taxon>
        <taxon>Pseudomonadota</taxon>
        <taxon>Alphaproteobacteria</taxon>
        <taxon>Acetobacterales</taxon>
        <taxon>Acetobacteraceae</taxon>
        <taxon>Tanticharoenia</taxon>
    </lineage>
</organism>
<dbReference type="AlphaFoldDB" id="A0A0D6MPK3"/>
<gene>
    <name evidence="1" type="ORF">Tasa_047_001</name>
</gene>
<keyword evidence="2" id="KW-1185">Reference proteome</keyword>
<dbReference type="RefSeq" id="WP_148506001.1">
    <property type="nucleotide sequence ID" value="NZ_BALE01000047.1"/>
</dbReference>
<dbReference type="EMBL" id="BALE01000047">
    <property type="protein sequence ID" value="GAN55356.1"/>
    <property type="molecule type" value="Genomic_DNA"/>
</dbReference>
<protein>
    <submittedName>
        <fullName evidence="1">Uncharacterized protein</fullName>
    </submittedName>
</protein>
<name>A0A0D6MPK3_9PROT</name>
<sequence length="131" mass="14932">MNLSELESILATSRQDDWVVNDEHGVFSYKKDLNLYIKRAEFESLRAFNEAWATSHPDPRAFSEEYTVYYGPAAIKSITLVSVDGHRATLPMPKSATDLRVNFADVNFAKIVDVGNRVDEYLMRSGIQIVW</sequence>